<dbReference type="EMBL" id="SPLM01000041">
    <property type="protein sequence ID" value="TMW64179.1"/>
    <property type="molecule type" value="Genomic_DNA"/>
</dbReference>
<feature type="compositionally biased region" description="Acidic residues" evidence="1">
    <location>
        <begin position="280"/>
        <end position="290"/>
    </location>
</feature>
<sequence length="308" mass="34918">MGVSEEGSPVSSTSSRAIVNRKKSNSERGREFRAKRKKYENILLEAVTSLRQEVEDLQFLRGIRQEIELKSRTSVDGSLARVAREYFSLFERGIPTAHVVGSKRGSSPNANDQIIAKQNEFVHRAMDNDLQFGDLVGVDKLIDQWQRYTAYHSSFQAVVLDLEITGPEDAPIVKIRVDLKVTFSRDTFENVFPHVANNEEFIQRHLGREVTYPGLNQFKFTDDGRINVYESDVAFVDALINSGMSLDDVSILMQQAMIADQHLLGENPEDAKPLTPQIEEIVDEDEDSQPESEPAKRSRRLDIDYLLS</sequence>
<accession>A0A8K1CIG7</accession>
<feature type="compositionally biased region" description="Low complexity" evidence="1">
    <location>
        <begin position="1"/>
        <end position="15"/>
    </location>
</feature>
<evidence type="ECO:0008006" key="4">
    <source>
        <dbReference type="Google" id="ProtNLM"/>
    </source>
</evidence>
<name>A0A8K1CIG7_PYTOL</name>
<gene>
    <name evidence="2" type="ORF">Poli38472_014296</name>
</gene>
<dbReference type="AlphaFoldDB" id="A0A8K1CIG7"/>
<keyword evidence="3" id="KW-1185">Reference proteome</keyword>
<feature type="compositionally biased region" description="Basic and acidic residues" evidence="1">
    <location>
        <begin position="293"/>
        <end position="308"/>
    </location>
</feature>
<feature type="region of interest" description="Disordered" evidence="1">
    <location>
        <begin position="266"/>
        <end position="308"/>
    </location>
</feature>
<dbReference type="OrthoDB" id="75885at2759"/>
<feature type="region of interest" description="Disordered" evidence="1">
    <location>
        <begin position="1"/>
        <end position="31"/>
    </location>
</feature>
<organism evidence="2 3">
    <name type="scientific">Pythium oligandrum</name>
    <name type="common">Mycoparasitic fungus</name>
    <dbReference type="NCBI Taxonomy" id="41045"/>
    <lineage>
        <taxon>Eukaryota</taxon>
        <taxon>Sar</taxon>
        <taxon>Stramenopiles</taxon>
        <taxon>Oomycota</taxon>
        <taxon>Peronosporomycetes</taxon>
        <taxon>Pythiales</taxon>
        <taxon>Pythiaceae</taxon>
        <taxon>Pythium</taxon>
    </lineage>
</organism>
<evidence type="ECO:0000313" key="3">
    <source>
        <dbReference type="Proteomes" id="UP000794436"/>
    </source>
</evidence>
<protein>
    <recommendedName>
        <fullName evidence="4">BZIP domain-containing protein</fullName>
    </recommendedName>
</protein>
<evidence type="ECO:0000256" key="1">
    <source>
        <dbReference type="SAM" id="MobiDB-lite"/>
    </source>
</evidence>
<reference evidence="2" key="1">
    <citation type="submission" date="2019-03" db="EMBL/GenBank/DDBJ databases">
        <title>Long read genome sequence of the mycoparasitic Pythium oligandrum ATCC 38472 isolated from sugarbeet rhizosphere.</title>
        <authorList>
            <person name="Gaulin E."/>
        </authorList>
    </citation>
    <scope>NUCLEOTIDE SEQUENCE</scope>
    <source>
        <strain evidence="2">ATCC 38472_TT</strain>
    </source>
</reference>
<proteinExistence type="predicted"/>
<evidence type="ECO:0000313" key="2">
    <source>
        <dbReference type="EMBL" id="TMW64179.1"/>
    </source>
</evidence>
<comment type="caution">
    <text evidence="2">The sequence shown here is derived from an EMBL/GenBank/DDBJ whole genome shotgun (WGS) entry which is preliminary data.</text>
</comment>
<dbReference type="Proteomes" id="UP000794436">
    <property type="component" value="Unassembled WGS sequence"/>
</dbReference>